<dbReference type="OrthoDB" id="2342036at2759"/>
<dbReference type="AlphaFoldDB" id="A0A9N9NYT4"/>
<comment type="caution">
    <text evidence="1">The sequence shown here is derived from an EMBL/GenBank/DDBJ whole genome shotgun (WGS) entry which is preliminary data.</text>
</comment>
<dbReference type="Proteomes" id="UP000789570">
    <property type="component" value="Unassembled WGS sequence"/>
</dbReference>
<evidence type="ECO:0000313" key="1">
    <source>
        <dbReference type="EMBL" id="CAG8772753.1"/>
    </source>
</evidence>
<reference evidence="1" key="1">
    <citation type="submission" date="2021-06" db="EMBL/GenBank/DDBJ databases">
        <authorList>
            <person name="Kallberg Y."/>
            <person name="Tangrot J."/>
            <person name="Rosling A."/>
        </authorList>
    </citation>
    <scope>NUCLEOTIDE SEQUENCE</scope>
    <source>
        <strain evidence="1">UK204</strain>
    </source>
</reference>
<feature type="non-terminal residue" evidence="1">
    <location>
        <position position="113"/>
    </location>
</feature>
<accession>A0A9N9NYT4</accession>
<name>A0A9N9NYT4_9GLOM</name>
<gene>
    <name evidence="1" type="ORF">FCALED_LOCUS17640</name>
</gene>
<organism evidence="1 2">
    <name type="scientific">Funneliformis caledonium</name>
    <dbReference type="NCBI Taxonomy" id="1117310"/>
    <lineage>
        <taxon>Eukaryota</taxon>
        <taxon>Fungi</taxon>
        <taxon>Fungi incertae sedis</taxon>
        <taxon>Mucoromycota</taxon>
        <taxon>Glomeromycotina</taxon>
        <taxon>Glomeromycetes</taxon>
        <taxon>Glomerales</taxon>
        <taxon>Glomeraceae</taxon>
        <taxon>Funneliformis</taxon>
    </lineage>
</organism>
<proteinExistence type="predicted"/>
<protein>
    <submittedName>
        <fullName evidence="1">3840_t:CDS:1</fullName>
    </submittedName>
</protein>
<dbReference type="EMBL" id="CAJVPQ010028294">
    <property type="protein sequence ID" value="CAG8772753.1"/>
    <property type="molecule type" value="Genomic_DNA"/>
</dbReference>
<evidence type="ECO:0000313" key="2">
    <source>
        <dbReference type="Proteomes" id="UP000789570"/>
    </source>
</evidence>
<sequence length="113" mass="13169">YNSEFMIGVVNNQLDLTILIKQRRNHEAYTNQKMEKRIRGIRYQENQVDYNFTNSMVSYLTSNSTARPGIPRYNHWITQPRLETLIQGINVPRLPEISIANVSEFHPINSGGF</sequence>
<feature type="non-terminal residue" evidence="1">
    <location>
        <position position="1"/>
    </location>
</feature>
<keyword evidence="2" id="KW-1185">Reference proteome</keyword>